<accession>A0A4P8XXJ7</accession>
<evidence type="ECO:0000313" key="2">
    <source>
        <dbReference type="Proteomes" id="UP000301475"/>
    </source>
</evidence>
<name>A0A4P8XXJ7_9FIRM</name>
<evidence type="ECO:0000313" key="1">
    <source>
        <dbReference type="EMBL" id="QCT06889.1"/>
    </source>
</evidence>
<dbReference type="KEGG" id="ruj:E5Z56_05710"/>
<sequence>MKKIYESIILRTEDYTVVDLKKEYTDPVGGIQFVIISESSEQELLQRFGDEIKKYSPYVVTDEKYLRFLNTDYQRQRAEAYRDSEYRTPYSIGEKTNVGSVLFQNNMSLEEMVEIKEQYERIISIINRLPQKEQKRRIKKYLFDDKTQDEIALEEGVDQAAVCRSIQRAKENIKKMLGSGHI</sequence>
<dbReference type="Gene3D" id="1.10.10.10">
    <property type="entry name" value="Winged helix-like DNA-binding domain superfamily/Winged helix DNA-binding domain"/>
    <property type="match status" value="1"/>
</dbReference>
<dbReference type="RefSeq" id="WP_138156968.1">
    <property type="nucleotide sequence ID" value="NZ_CP039381.1"/>
</dbReference>
<reference evidence="1 2" key="1">
    <citation type="submission" date="2019-04" db="EMBL/GenBank/DDBJ databases">
        <authorList>
            <person name="Embree M."/>
            <person name="Gaffney J.R."/>
        </authorList>
    </citation>
    <scope>NUCLEOTIDE SEQUENCE [LARGE SCALE GENOMIC DNA]</scope>
    <source>
        <strain evidence="1 2">JE7A12</strain>
    </source>
</reference>
<keyword evidence="2" id="KW-1185">Reference proteome</keyword>
<dbReference type="OrthoDB" id="1655297at2"/>
<dbReference type="Proteomes" id="UP000301475">
    <property type="component" value="Chromosome"/>
</dbReference>
<proteinExistence type="predicted"/>
<protein>
    <submittedName>
        <fullName evidence="1">Sigma-70 family RNA polymerase sigma factor</fullName>
    </submittedName>
</protein>
<dbReference type="InterPro" id="IPR036388">
    <property type="entry name" value="WH-like_DNA-bd_sf"/>
</dbReference>
<dbReference type="InterPro" id="IPR013324">
    <property type="entry name" value="RNA_pol_sigma_r3/r4-like"/>
</dbReference>
<dbReference type="AlphaFoldDB" id="A0A4P8XXJ7"/>
<dbReference type="EMBL" id="CP039381">
    <property type="protein sequence ID" value="QCT06889.1"/>
    <property type="molecule type" value="Genomic_DNA"/>
</dbReference>
<gene>
    <name evidence="1" type="ORF">E5Z56_05710</name>
</gene>
<dbReference type="SUPFAM" id="SSF88659">
    <property type="entry name" value="Sigma3 and sigma4 domains of RNA polymerase sigma factors"/>
    <property type="match status" value="1"/>
</dbReference>
<organism evidence="1 2">
    <name type="scientific">Ruminococcus bovis</name>
    <dbReference type="NCBI Taxonomy" id="2564099"/>
    <lineage>
        <taxon>Bacteria</taxon>
        <taxon>Bacillati</taxon>
        <taxon>Bacillota</taxon>
        <taxon>Clostridia</taxon>
        <taxon>Eubacteriales</taxon>
        <taxon>Oscillospiraceae</taxon>
        <taxon>Ruminococcus</taxon>
    </lineage>
</organism>